<feature type="binding site" evidence="3">
    <location>
        <position position="155"/>
    </location>
    <ligand>
        <name>a divalent metal cation</name>
        <dbReference type="ChEBI" id="CHEBI:60240"/>
        <label>2</label>
    </ligand>
</feature>
<feature type="binding site" evidence="3">
    <location>
        <position position="5"/>
    </location>
    <ligand>
        <name>a divalent metal cation</name>
        <dbReference type="ChEBI" id="CHEBI:60240"/>
        <label>1</label>
    </ligand>
</feature>
<evidence type="ECO:0000256" key="1">
    <source>
        <dbReference type="ARBA" id="ARBA00022723"/>
    </source>
</evidence>
<dbReference type="SUPFAM" id="SSF51556">
    <property type="entry name" value="Metallo-dependent hydrolases"/>
    <property type="match status" value="1"/>
</dbReference>
<evidence type="ECO:0000256" key="2">
    <source>
        <dbReference type="ARBA" id="ARBA00022801"/>
    </source>
</evidence>
<dbReference type="CDD" id="cd01310">
    <property type="entry name" value="TatD_DNAse"/>
    <property type="match status" value="1"/>
</dbReference>
<dbReference type="Pfam" id="PF01026">
    <property type="entry name" value="TatD_DNase"/>
    <property type="match status" value="1"/>
</dbReference>
<proteinExistence type="predicted"/>
<dbReference type="PANTHER" id="PTHR46124:SF2">
    <property type="entry name" value="D-AMINOACYL-TRNA DEACYLASE"/>
    <property type="match status" value="1"/>
</dbReference>
<feature type="binding site" evidence="3">
    <location>
        <position position="206"/>
    </location>
    <ligand>
        <name>a divalent metal cation</name>
        <dbReference type="ChEBI" id="CHEBI:60240"/>
        <label>1</label>
    </ligand>
</feature>
<dbReference type="InterPro" id="IPR018228">
    <property type="entry name" value="DNase_TatD-rel_CS"/>
</dbReference>
<reference evidence="4 5" key="1">
    <citation type="journal article" date="2016" name="Nat. Commun.">
        <title>Thousands of microbial genomes shed light on interconnected biogeochemical processes in an aquifer system.</title>
        <authorList>
            <person name="Anantharaman K."/>
            <person name="Brown C.T."/>
            <person name="Hug L.A."/>
            <person name="Sharon I."/>
            <person name="Castelle C.J."/>
            <person name="Probst A.J."/>
            <person name="Thomas B.C."/>
            <person name="Singh A."/>
            <person name="Wilkins M.J."/>
            <person name="Karaoz U."/>
            <person name="Brodie E.L."/>
            <person name="Williams K.H."/>
            <person name="Hubbard S.S."/>
            <person name="Banfield J.F."/>
        </authorList>
    </citation>
    <scope>NUCLEOTIDE SEQUENCE [LARGE SCALE GENOMIC DNA]</scope>
</reference>
<dbReference type="PANTHER" id="PTHR46124">
    <property type="entry name" value="D-AMINOACYL-TRNA DEACYLASE"/>
    <property type="match status" value="1"/>
</dbReference>
<feature type="binding site" evidence="3">
    <location>
        <position position="90"/>
    </location>
    <ligand>
        <name>a divalent metal cation</name>
        <dbReference type="ChEBI" id="CHEBI:60240"/>
        <label>1</label>
    </ligand>
</feature>
<dbReference type="Proteomes" id="UP000177575">
    <property type="component" value="Unassembled WGS sequence"/>
</dbReference>
<dbReference type="GO" id="GO:0004536">
    <property type="term" value="F:DNA nuclease activity"/>
    <property type="evidence" value="ECO:0007669"/>
    <property type="project" value="InterPro"/>
</dbReference>
<feature type="binding site" evidence="3">
    <location>
        <position position="131"/>
    </location>
    <ligand>
        <name>a divalent metal cation</name>
        <dbReference type="ChEBI" id="CHEBI:60240"/>
        <label>2</label>
    </ligand>
</feature>
<evidence type="ECO:0000313" key="4">
    <source>
        <dbReference type="EMBL" id="OHA55113.1"/>
    </source>
</evidence>
<dbReference type="InterPro" id="IPR015991">
    <property type="entry name" value="TatD/YcfH-like"/>
</dbReference>
<dbReference type="AlphaFoldDB" id="A0A1G2Q3F7"/>
<protein>
    <recommendedName>
        <fullName evidence="6">Hydrolase TatD</fullName>
    </recommendedName>
</protein>
<dbReference type="PROSITE" id="PS01137">
    <property type="entry name" value="TATD_1"/>
    <property type="match status" value="1"/>
</dbReference>
<feature type="binding site" evidence="3">
    <location>
        <position position="7"/>
    </location>
    <ligand>
        <name>a divalent metal cation</name>
        <dbReference type="ChEBI" id="CHEBI:60240"/>
        <label>1</label>
    </ligand>
</feature>
<evidence type="ECO:0000256" key="3">
    <source>
        <dbReference type="PIRSR" id="PIRSR005902-1"/>
    </source>
</evidence>
<dbReference type="Gene3D" id="3.20.20.140">
    <property type="entry name" value="Metal-dependent hydrolases"/>
    <property type="match status" value="1"/>
</dbReference>
<dbReference type="PIRSF" id="PIRSF005902">
    <property type="entry name" value="DNase_TatD"/>
    <property type="match status" value="1"/>
</dbReference>
<evidence type="ECO:0000313" key="5">
    <source>
        <dbReference type="Proteomes" id="UP000177575"/>
    </source>
</evidence>
<dbReference type="PROSITE" id="PS01090">
    <property type="entry name" value="TATD_2"/>
    <property type="match status" value="1"/>
</dbReference>
<dbReference type="GO" id="GO:0005829">
    <property type="term" value="C:cytosol"/>
    <property type="evidence" value="ECO:0007669"/>
    <property type="project" value="TreeGrafter"/>
</dbReference>
<dbReference type="InterPro" id="IPR032466">
    <property type="entry name" value="Metal_Hydrolase"/>
</dbReference>
<keyword evidence="2" id="KW-0378">Hydrolase</keyword>
<dbReference type="InterPro" id="IPR001130">
    <property type="entry name" value="TatD-like"/>
</dbReference>
<comment type="caution">
    <text evidence="4">The sequence shown here is derived from an EMBL/GenBank/DDBJ whole genome shotgun (WGS) entry which is preliminary data.</text>
</comment>
<evidence type="ECO:0008006" key="6">
    <source>
        <dbReference type="Google" id="ProtNLM"/>
    </source>
</evidence>
<accession>A0A1G2Q3F7</accession>
<organism evidence="4 5">
    <name type="scientific">Candidatus Veblenbacteria bacterium RIFOXYB1_FULL_43_13</name>
    <dbReference type="NCBI Taxonomy" id="1802426"/>
    <lineage>
        <taxon>Bacteria</taxon>
        <taxon>Candidatus Vebleniibacteriota</taxon>
    </lineage>
</organism>
<sequence>MVDSHCHLDFPDYQEDFSAVLARTQEALEFVINVGTDIHTSQRAVDLSEAHNFIYSAIGIHPHEAGTVNIQTIDRLRTLAAGAKVVAIGECGLDYTKLNLGDAENEKKLQAEAFLVQIELAQSRQLPLVIHCREAYDDLLRILTSISVNWRGVIHCYLGDAETAEQLMSLGFFISFTGIITFKNAAPALLESVKQVPIDKMLLETDAPFLAPVPYRGKRNEPAFVAEVAKKVAEIKGISLGEVDDITTHNVRSLFGIS</sequence>
<name>A0A1G2Q3F7_9BACT</name>
<dbReference type="GO" id="GO:0046872">
    <property type="term" value="F:metal ion binding"/>
    <property type="evidence" value="ECO:0007669"/>
    <property type="project" value="UniProtKB-KW"/>
</dbReference>
<keyword evidence="1 3" id="KW-0479">Metal-binding</keyword>
<dbReference type="EMBL" id="MHTC01000026">
    <property type="protein sequence ID" value="OHA55113.1"/>
    <property type="molecule type" value="Genomic_DNA"/>
</dbReference>
<dbReference type="NCBIfam" id="TIGR00010">
    <property type="entry name" value="YchF/TatD family DNA exonuclease"/>
    <property type="match status" value="1"/>
</dbReference>
<gene>
    <name evidence="4" type="ORF">A2388_01385</name>
</gene>
<dbReference type="FunFam" id="3.20.20.140:FF:000005">
    <property type="entry name" value="TatD family hydrolase"/>
    <property type="match status" value="1"/>
</dbReference>
<dbReference type="GO" id="GO:0016788">
    <property type="term" value="F:hydrolase activity, acting on ester bonds"/>
    <property type="evidence" value="ECO:0007669"/>
    <property type="project" value="InterPro"/>
</dbReference>